<dbReference type="PANTHER" id="PTHR31138">
    <property type="entry name" value="CHROMOSOME 19, WHOLE GENOME SHOTGUN SEQUENCE"/>
    <property type="match status" value="1"/>
</dbReference>
<feature type="region of interest" description="Disordered" evidence="1">
    <location>
        <begin position="13"/>
        <end position="32"/>
    </location>
</feature>
<feature type="compositionally biased region" description="Polar residues" evidence="1">
    <location>
        <begin position="222"/>
        <end position="234"/>
    </location>
</feature>
<dbReference type="AlphaFoldDB" id="A0A9Q5I205"/>
<dbReference type="OrthoDB" id="19394at2759"/>
<comment type="caution">
    <text evidence="4">The sequence shown here is derived from an EMBL/GenBank/DDBJ whole genome shotgun (WGS) entry which is preliminary data.</text>
</comment>
<evidence type="ECO:0000256" key="1">
    <source>
        <dbReference type="SAM" id="MobiDB-lite"/>
    </source>
</evidence>
<feature type="compositionally biased region" description="Basic and acidic residues" evidence="1">
    <location>
        <begin position="182"/>
        <end position="195"/>
    </location>
</feature>
<dbReference type="InterPro" id="IPR027842">
    <property type="entry name" value="HAM1-like_C"/>
</dbReference>
<evidence type="ECO:0000313" key="4">
    <source>
        <dbReference type="EMBL" id="OCB90174.1"/>
    </source>
</evidence>
<feature type="domain" description="HAM1-like C-terminal" evidence="2">
    <location>
        <begin position="634"/>
        <end position="776"/>
    </location>
</feature>
<dbReference type="Proteomes" id="UP000757232">
    <property type="component" value="Unassembled WGS sequence"/>
</dbReference>
<feature type="compositionally biased region" description="Polar residues" evidence="1">
    <location>
        <begin position="243"/>
        <end position="252"/>
    </location>
</feature>
<evidence type="ECO:0000259" key="3">
    <source>
        <dbReference type="Pfam" id="PF19343"/>
    </source>
</evidence>
<accession>A0A9Q5I205</accession>
<evidence type="ECO:0000313" key="5">
    <source>
        <dbReference type="Proteomes" id="UP000757232"/>
    </source>
</evidence>
<feature type="region of interest" description="Disordered" evidence="1">
    <location>
        <begin position="118"/>
        <end position="141"/>
    </location>
</feature>
<dbReference type="Pfam" id="PF14613">
    <property type="entry name" value="HAM1_C"/>
    <property type="match status" value="1"/>
</dbReference>
<feature type="region of interest" description="Disordered" evidence="1">
    <location>
        <begin position="179"/>
        <end position="255"/>
    </location>
</feature>
<organism evidence="4 5">
    <name type="scientific">Sanghuangporus baumii</name>
    <name type="common">Phellinus baumii</name>
    <dbReference type="NCBI Taxonomy" id="108892"/>
    <lineage>
        <taxon>Eukaryota</taxon>
        <taxon>Fungi</taxon>
        <taxon>Dikarya</taxon>
        <taxon>Basidiomycota</taxon>
        <taxon>Agaricomycotina</taxon>
        <taxon>Agaricomycetes</taxon>
        <taxon>Hymenochaetales</taxon>
        <taxon>Hymenochaetaceae</taxon>
        <taxon>Sanghuangporus</taxon>
    </lineage>
</organism>
<dbReference type="Pfam" id="PF19343">
    <property type="entry name" value="HAM1_N"/>
    <property type="match status" value="1"/>
</dbReference>
<dbReference type="EMBL" id="LNZH02000140">
    <property type="protein sequence ID" value="OCB90174.1"/>
    <property type="molecule type" value="Genomic_DNA"/>
</dbReference>
<feature type="compositionally biased region" description="Polar residues" evidence="1">
    <location>
        <begin position="19"/>
        <end position="28"/>
    </location>
</feature>
<dbReference type="PANTHER" id="PTHR31138:SF1">
    <property type="entry name" value="PDZ DOMAIN-CONTAINING PROTEIN"/>
    <property type="match status" value="1"/>
</dbReference>
<proteinExistence type="predicted"/>
<dbReference type="InterPro" id="IPR045967">
    <property type="entry name" value="HAM1-like_N"/>
</dbReference>
<sequence>MTTLPVAQKVISDRPPKNSVASPTVQSEQEADVDRKMRLYGVIRAFRNGRMPDNNQIDETLLYVRDHSPINVEELSDDGKQLVHDTRALIDTARKFVAEKNADEVVQQFLYRTSGAAVKEKKPNTKAPVSEKETKEDSKKAGEHLRTLFKLLISNSETRKLLSDAKILGRSIFADAASNVAERSRPRKEDVEKVDQAAPPHEFQEGTMGNDSSAIPQAARTGESTKMTEDTSPGTRRPAQAPSPATNVSQDVSSKKIAKSRFQDISARVPEKHRKVASNEVNNAKGYLQKQFPKERQDQLVHRLKKVVVECQEHQDYQESISWLISQLEKYFGHGKRITTSGASQTSASFFEDPTISQAASEMRTFLERLADGRSMEGMFSAARNMQKDAETDEELREWWTRVDSFARRALLESGFVLKPEFESQAHQLHAESRKFFDAKYKSHLDGLLDAIQTWFRGWSEDPFNKRLGEDATKLTKDLLFNSEGGLAFKSHLLTDIRKVILPALIEKIGYIPIPRVEFVNKNIDVVIENLTLQGRNFLPKIFEINVQNYVKFSPYKEIGDEHHHEFTLTLSQIQADIRDVAFYFRSKKGLSMNDTGLADVLLGGKGITIKARLSSNTMERENGHLFTVKNVKVSVDTLKFAVRDSKHDFLYRIVSKIGTGIIKRAVSKAISDAVRTGLESADIKLVDIRSRMADADESEDSSKMKVLKDLRSKRENGEKETSKDSQFRIMPEQNSMLLPDQGHKTGWVRKQFDRDAAAAEGEGWRSRAFSIVSGSK</sequence>
<reference evidence="4" key="1">
    <citation type="submission" date="2016-06" db="EMBL/GenBank/DDBJ databases">
        <title>Draft Genome sequence of the fungus Inonotus baumii.</title>
        <authorList>
            <person name="Zhu H."/>
            <person name="Lin W."/>
        </authorList>
    </citation>
    <scope>NUCLEOTIDE SEQUENCE</scope>
    <source>
        <strain evidence="4">821</strain>
    </source>
</reference>
<dbReference type="Gene3D" id="3.15.10.10">
    <property type="entry name" value="Bactericidal permeability-increasing protein, domain 1"/>
    <property type="match status" value="1"/>
</dbReference>
<name>A0A9Q5I205_SANBA</name>
<keyword evidence="5" id="KW-1185">Reference proteome</keyword>
<gene>
    <name evidence="4" type="ORF">A7U60_g2636</name>
</gene>
<protein>
    <submittedName>
        <fullName evidence="4">Uncharacterized protein</fullName>
    </submittedName>
</protein>
<feature type="region of interest" description="Disordered" evidence="1">
    <location>
        <begin position="698"/>
        <end position="743"/>
    </location>
</feature>
<evidence type="ECO:0000259" key="2">
    <source>
        <dbReference type="Pfam" id="PF14613"/>
    </source>
</evidence>
<feature type="compositionally biased region" description="Basic and acidic residues" evidence="1">
    <location>
        <begin position="698"/>
        <end position="727"/>
    </location>
</feature>
<feature type="domain" description="HAM1-like N-terminal" evidence="3">
    <location>
        <begin position="16"/>
        <end position="618"/>
    </location>
</feature>